<evidence type="ECO:0000313" key="8">
    <source>
        <dbReference type="Proteomes" id="UP000445000"/>
    </source>
</evidence>
<feature type="transmembrane region" description="Helical" evidence="5">
    <location>
        <begin position="407"/>
        <end position="427"/>
    </location>
</feature>
<dbReference type="PANTHER" id="PTHR23508:SF10">
    <property type="entry name" value="CARBOXYLIC ACID TRANSPORTER PROTEIN HOMOLOG"/>
    <property type="match status" value="1"/>
</dbReference>
<evidence type="ECO:0000256" key="5">
    <source>
        <dbReference type="SAM" id="Phobius"/>
    </source>
</evidence>
<feature type="transmembrane region" description="Helical" evidence="5">
    <location>
        <begin position="340"/>
        <end position="365"/>
    </location>
</feature>
<evidence type="ECO:0000256" key="4">
    <source>
        <dbReference type="ARBA" id="ARBA00023136"/>
    </source>
</evidence>
<keyword evidence="4 5" id="KW-0472">Membrane</keyword>
<comment type="caution">
    <text evidence="7">The sequence shown here is derived from an EMBL/GenBank/DDBJ whole genome shotgun (WGS) entry which is preliminary data.</text>
</comment>
<evidence type="ECO:0000256" key="2">
    <source>
        <dbReference type="ARBA" id="ARBA00022692"/>
    </source>
</evidence>
<feature type="domain" description="Major facilitator superfamily (MFS) profile" evidence="6">
    <location>
        <begin position="22"/>
        <end position="432"/>
    </location>
</feature>
<dbReference type="InterPro" id="IPR020846">
    <property type="entry name" value="MFS_dom"/>
</dbReference>
<proteinExistence type="predicted"/>
<dbReference type="Pfam" id="PF07690">
    <property type="entry name" value="MFS_1"/>
    <property type="match status" value="2"/>
</dbReference>
<dbReference type="InterPro" id="IPR011701">
    <property type="entry name" value="MFS"/>
</dbReference>
<dbReference type="EMBL" id="BLJN01000012">
    <property type="protein sequence ID" value="GFE84907.1"/>
    <property type="molecule type" value="Genomic_DNA"/>
</dbReference>
<dbReference type="RefSeq" id="WP_161816486.1">
    <property type="nucleotide sequence ID" value="NZ_BLJN01000012.1"/>
</dbReference>
<feature type="transmembrane region" description="Helical" evidence="5">
    <location>
        <begin position="249"/>
        <end position="271"/>
    </location>
</feature>
<keyword evidence="3 5" id="KW-1133">Transmembrane helix</keyword>
<keyword evidence="2 5" id="KW-0812">Transmembrane</keyword>
<dbReference type="Proteomes" id="UP000445000">
    <property type="component" value="Unassembled WGS sequence"/>
</dbReference>
<reference evidence="8" key="1">
    <citation type="submission" date="2020-01" db="EMBL/GenBank/DDBJ databases">
        <title>'Steroidobacter agaridevorans' sp. nov., agar-degrading bacteria isolated from rhizosphere soils.</title>
        <authorList>
            <person name="Ikenaga M."/>
            <person name="Kataoka M."/>
            <person name="Murouchi A."/>
            <person name="Katsuragi S."/>
            <person name="Sakai M."/>
        </authorList>
    </citation>
    <scope>NUCLEOTIDE SEQUENCE [LARGE SCALE GENOMIC DNA]</scope>
    <source>
        <strain evidence="8">YU21-B</strain>
    </source>
</reference>
<dbReference type="AlphaFoldDB" id="A0A829YNJ1"/>
<dbReference type="PROSITE" id="PS50850">
    <property type="entry name" value="MFS"/>
    <property type="match status" value="1"/>
</dbReference>
<evidence type="ECO:0000313" key="7">
    <source>
        <dbReference type="EMBL" id="GFE84907.1"/>
    </source>
</evidence>
<dbReference type="GO" id="GO:0005886">
    <property type="term" value="C:plasma membrane"/>
    <property type="evidence" value="ECO:0007669"/>
    <property type="project" value="TreeGrafter"/>
</dbReference>
<feature type="transmembrane region" description="Helical" evidence="5">
    <location>
        <begin position="56"/>
        <end position="76"/>
    </location>
</feature>
<evidence type="ECO:0000256" key="3">
    <source>
        <dbReference type="ARBA" id="ARBA00022989"/>
    </source>
</evidence>
<evidence type="ECO:0000259" key="6">
    <source>
        <dbReference type="PROSITE" id="PS50850"/>
    </source>
</evidence>
<protein>
    <submittedName>
        <fullName evidence="7">MFS transporter</fullName>
    </submittedName>
</protein>
<keyword evidence="8" id="KW-1185">Reference proteome</keyword>
<gene>
    <name evidence="7" type="ORF">GCM10011487_69070</name>
</gene>
<feature type="transmembrane region" description="Helical" evidence="5">
    <location>
        <begin position="146"/>
        <end position="168"/>
    </location>
</feature>
<dbReference type="PANTHER" id="PTHR23508">
    <property type="entry name" value="CARBOXYLIC ACID TRANSPORTER PROTEIN HOMOLOG"/>
    <property type="match status" value="1"/>
</dbReference>
<feature type="transmembrane region" description="Helical" evidence="5">
    <location>
        <begin position="20"/>
        <end position="44"/>
    </location>
</feature>
<feature type="transmembrane region" description="Helical" evidence="5">
    <location>
        <begin position="377"/>
        <end position="401"/>
    </location>
</feature>
<feature type="transmembrane region" description="Helical" evidence="5">
    <location>
        <begin position="88"/>
        <end position="107"/>
    </location>
</feature>
<dbReference type="SUPFAM" id="SSF103473">
    <property type="entry name" value="MFS general substrate transporter"/>
    <property type="match status" value="1"/>
</dbReference>
<dbReference type="Gene3D" id="1.20.1250.20">
    <property type="entry name" value="MFS general substrate transporter like domains"/>
    <property type="match status" value="1"/>
</dbReference>
<accession>A0A829YNJ1</accession>
<feature type="transmembrane region" description="Helical" evidence="5">
    <location>
        <begin position="113"/>
        <end position="134"/>
    </location>
</feature>
<feature type="transmembrane region" description="Helical" evidence="5">
    <location>
        <begin position="291"/>
        <end position="310"/>
    </location>
</feature>
<comment type="subcellular location">
    <subcellularLocation>
        <location evidence="1">Membrane</location>
        <topology evidence="1">Multi-pass membrane protein</topology>
    </subcellularLocation>
</comment>
<sequence length="442" mass="46983">MTPSDPSAQLRREPMSSFQIVAVAICVALNALDGFDILAITFAGPGITREWGLGPGGLGIVISTGLVGMSVGSLLLAPLADSMGRRPIILLCLILMTVGMLLSATAADVIALSIWRIVTGLGIGGMLASINAMVAEYSNDTRRDFCVSLMTIGYPLGGVLGGMAAAWLLREFDWRSVFLLGGVVSTLILVVVWWRLPESIEFLVFKRSPDALERVNTILRRMGRANITEMPARTRQPRMNVWASFDKELVAQTALICAAYFLYMMTCYYVLGWIPSIVTALGFTASVGAEVSVWTNLGGIIGGALLGYLARHINLKPLASGAMLLTALSLAVFGRTQPDLFALKAVAFVLGWFLYSSAVGFYATFVRVFPTHLRATGTGLAIGLGRFGGMLGPVLGGWLMAAGTSRPSVAGIMALGAALSAMSIWLLRGSMLAAPPRLVLSR</sequence>
<name>A0A829YNJ1_9GAMM</name>
<feature type="transmembrane region" description="Helical" evidence="5">
    <location>
        <begin position="317"/>
        <end position="334"/>
    </location>
</feature>
<organism evidence="7 8">
    <name type="scientific">Steroidobacter agaridevorans</name>
    <dbReference type="NCBI Taxonomy" id="2695856"/>
    <lineage>
        <taxon>Bacteria</taxon>
        <taxon>Pseudomonadati</taxon>
        <taxon>Pseudomonadota</taxon>
        <taxon>Gammaproteobacteria</taxon>
        <taxon>Steroidobacterales</taxon>
        <taxon>Steroidobacteraceae</taxon>
        <taxon>Steroidobacter</taxon>
    </lineage>
</organism>
<dbReference type="InterPro" id="IPR036259">
    <property type="entry name" value="MFS_trans_sf"/>
</dbReference>
<feature type="transmembrane region" description="Helical" evidence="5">
    <location>
        <begin position="174"/>
        <end position="196"/>
    </location>
</feature>
<dbReference type="GO" id="GO:0046943">
    <property type="term" value="F:carboxylic acid transmembrane transporter activity"/>
    <property type="evidence" value="ECO:0007669"/>
    <property type="project" value="TreeGrafter"/>
</dbReference>
<evidence type="ECO:0000256" key="1">
    <source>
        <dbReference type="ARBA" id="ARBA00004141"/>
    </source>
</evidence>